<reference evidence="1" key="1">
    <citation type="submission" date="2020-10" db="EMBL/GenBank/DDBJ databases">
        <authorList>
            <person name="Gilroy R."/>
        </authorList>
    </citation>
    <scope>NUCLEOTIDE SEQUENCE</scope>
    <source>
        <strain evidence="1">CHK189-12415</strain>
    </source>
</reference>
<comment type="caution">
    <text evidence="1">The sequence shown here is derived from an EMBL/GenBank/DDBJ whole genome shotgun (WGS) entry which is preliminary data.</text>
</comment>
<gene>
    <name evidence="1" type="ORF">IAB37_09145</name>
</gene>
<sequence length="96" mass="10197">MAADADLVLTGTVVSTEAYSTDTGEGSLVELSVDSVQQGDAVDSVTVFQYGNDEVAPPDEFPLMQPGEQYKLYLYADETGSFYRVVGGYQGASKLA</sequence>
<evidence type="ECO:0000313" key="1">
    <source>
        <dbReference type="EMBL" id="HIR61724.1"/>
    </source>
</evidence>
<evidence type="ECO:0000313" key="2">
    <source>
        <dbReference type="Proteomes" id="UP000824241"/>
    </source>
</evidence>
<organism evidence="1 2">
    <name type="scientific">Candidatus Faecivivens stercoravium</name>
    <dbReference type="NCBI Taxonomy" id="2840803"/>
    <lineage>
        <taxon>Bacteria</taxon>
        <taxon>Bacillati</taxon>
        <taxon>Bacillota</taxon>
        <taxon>Clostridia</taxon>
        <taxon>Eubacteriales</taxon>
        <taxon>Oscillospiraceae</taxon>
        <taxon>Oscillospiraceae incertae sedis</taxon>
        <taxon>Candidatus Faecivivens</taxon>
    </lineage>
</organism>
<reference evidence="1" key="2">
    <citation type="journal article" date="2021" name="PeerJ">
        <title>Extensive microbial diversity within the chicken gut microbiome revealed by metagenomics and culture.</title>
        <authorList>
            <person name="Gilroy R."/>
            <person name="Ravi A."/>
            <person name="Getino M."/>
            <person name="Pursley I."/>
            <person name="Horton D.L."/>
            <person name="Alikhan N.F."/>
            <person name="Baker D."/>
            <person name="Gharbi K."/>
            <person name="Hall N."/>
            <person name="Watson M."/>
            <person name="Adriaenssens E.M."/>
            <person name="Foster-Nyarko E."/>
            <person name="Jarju S."/>
            <person name="Secka A."/>
            <person name="Antonio M."/>
            <person name="Oren A."/>
            <person name="Chaudhuri R.R."/>
            <person name="La Ragione R."/>
            <person name="Hildebrand F."/>
            <person name="Pallen M.J."/>
        </authorList>
    </citation>
    <scope>NUCLEOTIDE SEQUENCE</scope>
    <source>
        <strain evidence="1">CHK189-12415</strain>
    </source>
</reference>
<dbReference type="EMBL" id="DVHA01000297">
    <property type="protein sequence ID" value="HIR61724.1"/>
    <property type="molecule type" value="Genomic_DNA"/>
</dbReference>
<dbReference type="AlphaFoldDB" id="A0A9D1DYX4"/>
<proteinExistence type="predicted"/>
<name>A0A9D1DYX4_9FIRM</name>
<accession>A0A9D1DYX4</accession>
<protein>
    <submittedName>
        <fullName evidence="1">Uncharacterized protein</fullName>
    </submittedName>
</protein>
<dbReference type="Proteomes" id="UP000824241">
    <property type="component" value="Unassembled WGS sequence"/>
</dbReference>